<evidence type="ECO:0000256" key="11">
    <source>
        <dbReference type="SAM" id="MobiDB-lite"/>
    </source>
</evidence>
<dbReference type="OrthoDB" id="9762169at2"/>
<dbReference type="STRING" id="1179773.BN6_57670"/>
<evidence type="ECO:0000313" key="14">
    <source>
        <dbReference type="Proteomes" id="UP000006281"/>
    </source>
</evidence>
<gene>
    <name evidence="13" type="ordered locus">BN6_57670</name>
</gene>
<keyword evidence="5" id="KW-0723">Serine/threonine-protein kinase</keyword>
<feature type="compositionally biased region" description="Polar residues" evidence="11">
    <location>
        <begin position="332"/>
        <end position="341"/>
    </location>
</feature>
<name>K0JYL6_SACES</name>
<sequence>MSRSLDAELLAGRYRLLEPIGDGGLVRTHHGWDALLRRDVTVKVFAPTADPEAGRVFDREVGALARLSHPGLLSVYDTDVHRGARFVVLRHVEGRTLRELVDGQPLEVGRVCRIGEELADALDHVHSHGLVHGEVRASHVLVDDEGSACLSDFGLEHPIRAVSRENTEDCARPEAKGDAGGATALRAAVGATDVHDLGLVLLECLTGRVVEDGQQSAEVPVNLPDKLKDLLSRMTSPVADERPPARACAYVLGAVAPDVEVPEPEVQTAVVAGPTEVVAVSGNLDVSDKGTPERPASKTSWKVLAASAGVLVGALAITAATTSVLSPAPSTPEGTSTSTDAPQVPGATPQDEARPQLVGSTRSSEAARPTSPAATAAKQDAQQDAQPATQPAPGPGTEPVPTTTPTTTTVAPTTTSVAPTSETSESSPAPTTSVPPDEVGD</sequence>
<dbReference type="BioCyc" id="SESP1179773:BN6_RS42520-MONOMER"/>
<evidence type="ECO:0000256" key="8">
    <source>
        <dbReference type="ARBA" id="ARBA00022777"/>
    </source>
</evidence>
<organism evidence="13 14">
    <name type="scientific">Saccharothrix espanaensis (strain ATCC 51144 / DSM 44229 / JCM 9112 / NBRC 15066 / NRRL 15764)</name>
    <dbReference type="NCBI Taxonomy" id="1179773"/>
    <lineage>
        <taxon>Bacteria</taxon>
        <taxon>Bacillati</taxon>
        <taxon>Actinomycetota</taxon>
        <taxon>Actinomycetes</taxon>
        <taxon>Pseudonocardiales</taxon>
        <taxon>Pseudonocardiaceae</taxon>
        <taxon>Saccharothrix</taxon>
    </lineage>
</organism>
<dbReference type="eggNOG" id="COG0515">
    <property type="taxonomic scope" value="Bacteria"/>
</dbReference>
<evidence type="ECO:0000256" key="1">
    <source>
        <dbReference type="ARBA" id="ARBA00004300"/>
    </source>
</evidence>
<accession>K0JYL6</accession>
<feature type="compositionally biased region" description="Low complexity" evidence="11">
    <location>
        <begin position="399"/>
        <end position="441"/>
    </location>
</feature>
<evidence type="ECO:0000313" key="13">
    <source>
        <dbReference type="EMBL" id="CCH33025.1"/>
    </source>
</evidence>
<evidence type="ECO:0000256" key="2">
    <source>
        <dbReference type="ARBA" id="ARBA00004647"/>
    </source>
</evidence>
<dbReference type="GO" id="GO:0005813">
    <property type="term" value="C:centrosome"/>
    <property type="evidence" value="ECO:0007669"/>
    <property type="project" value="UniProtKB-SubCell"/>
</dbReference>
<evidence type="ECO:0000256" key="6">
    <source>
        <dbReference type="ARBA" id="ARBA00022679"/>
    </source>
</evidence>
<dbReference type="PROSITE" id="PS50011">
    <property type="entry name" value="PROTEIN_KINASE_DOM"/>
    <property type="match status" value="1"/>
</dbReference>
<dbReference type="AlphaFoldDB" id="K0JYL6"/>
<dbReference type="GO" id="GO:0005524">
    <property type="term" value="F:ATP binding"/>
    <property type="evidence" value="ECO:0007669"/>
    <property type="project" value="UniProtKB-KW"/>
</dbReference>
<dbReference type="EC" id="2.7.11.1" evidence="4"/>
<dbReference type="PATRIC" id="fig|1179773.3.peg.5798"/>
<dbReference type="KEGG" id="sesp:BN6_57670"/>
<reference evidence="13 14" key="1">
    <citation type="journal article" date="2012" name="BMC Genomics">
        <title>Complete genome sequence of Saccharothrix espanaensis DSM 44229T and comparison to the other completely sequenced Pseudonocardiaceae.</title>
        <authorList>
            <person name="Strobel T."/>
            <person name="Al-Dilaimi A."/>
            <person name="Blom J."/>
            <person name="Gessner A."/>
            <person name="Kalinowski J."/>
            <person name="Luzhetska M."/>
            <person name="Puhler A."/>
            <person name="Szczepanowski R."/>
            <person name="Bechthold A."/>
            <person name="Ruckert C."/>
        </authorList>
    </citation>
    <scope>NUCLEOTIDE SEQUENCE [LARGE SCALE GENOMIC DNA]</scope>
    <source>
        <strain evidence="14">ATCC 51144 / DSM 44229 / JCM 9112 / NBRC 15066 / NRRL 15764</strain>
    </source>
</reference>
<dbReference type="GO" id="GO:0000922">
    <property type="term" value="C:spindle pole"/>
    <property type="evidence" value="ECO:0007669"/>
    <property type="project" value="UniProtKB-SubCell"/>
</dbReference>
<feature type="domain" description="Protein kinase" evidence="12">
    <location>
        <begin position="14"/>
        <end position="259"/>
    </location>
</feature>
<protein>
    <recommendedName>
        <fullName evidence="4">non-specific serine/threonine protein kinase</fullName>
        <ecNumber evidence="4">2.7.11.1</ecNumber>
    </recommendedName>
</protein>
<keyword evidence="6" id="KW-0808">Transferase</keyword>
<keyword evidence="9" id="KW-0067">ATP-binding</keyword>
<evidence type="ECO:0000256" key="3">
    <source>
        <dbReference type="ARBA" id="ARBA00010886"/>
    </source>
</evidence>
<dbReference type="HOGENOM" id="CLU_620947_0_0_11"/>
<dbReference type="InterPro" id="IPR011009">
    <property type="entry name" value="Kinase-like_dom_sf"/>
</dbReference>
<dbReference type="Gene3D" id="1.10.510.10">
    <property type="entry name" value="Transferase(Phosphotransferase) domain 1"/>
    <property type="match status" value="1"/>
</dbReference>
<keyword evidence="10" id="KW-0963">Cytoplasm</keyword>
<keyword evidence="8" id="KW-0418">Kinase</keyword>
<keyword evidence="14" id="KW-1185">Reference proteome</keyword>
<feature type="region of interest" description="Disordered" evidence="11">
    <location>
        <begin position="324"/>
        <end position="441"/>
    </location>
</feature>
<dbReference type="CDD" id="cd14014">
    <property type="entry name" value="STKc_PknB_like"/>
    <property type="match status" value="1"/>
</dbReference>
<dbReference type="SUPFAM" id="SSF56112">
    <property type="entry name" value="Protein kinase-like (PK-like)"/>
    <property type="match status" value="1"/>
</dbReference>
<dbReference type="PANTHER" id="PTHR43289">
    <property type="entry name" value="MITOGEN-ACTIVATED PROTEIN KINASE KINASE KINASE 20-RELATED"/>
    <property type="match status" value="1"/>
</dbReference>
<evidence type="ECO:0000256" key="4">
    <source>
        <dbReference type="ARBA" id="ARBA00012513"/>
    </source>
</evidence>
<keyword evidence="10" id="KW-0206">Cytoskeleton</keyword>
<keyword evidence="7" id="KW-0547">Nucleotide-binding</keyword>
<evidence type="ECO:0000256" key="5">
    <source>
        <dbReference type="ARBA" id="ARBA00022527"/>
    </source>
</evidence>
<dbReference type="eggNOG" id="COG3266">
    <property type="taxonomic scope" value="Bacteria"/>
</dbReference>
<evidence type="ECO:0000259" key="12">
    <source>
        <dbReference type="PROSITE" id="PS50011"/>
    </source>
</evidence>
<dbReference type="PANTHER" id="PTHR43289:SF6">
    <property type="entry name" value="SERINE_THREONINE-PROTEIN KINASE NEKL-3"/>
    <property type="match status" value="1"/>
</dbReference>
<dbReference type="EMBL" id="HE804045">
    <property type="protein sequence ID" value="CCH33025.1"/>
    <property type="molecule type" value="Genomic_DNA"/>
</dbReference>
<dbReference type="Pfam" id="PF07714">
    <property type="entry name" value="PK_Tyr_Ser-Thr"/>
    <property type="match status" value="1"/>
</dbReference>
<dbReference type="InterPro" id="IPR001245">
    <property type="entry name" value="Ser-Thr/Tyr_kinase_cat_dom"/>
</dbReference>
<feature type="compositionally biased region" description="Low complexity" evidence="11">
    <location>
        <begin position="362"/>
        <end position="389"/>
    </location>
</feature>
<evidence type="ECO:0000256" key="7">
    <source>
        <dbReference type="ARBA" id="ARBA00022741"/>
    </source>
</evidence>
<dbReference type="GO" id="GO:0004674">
    <property type="term" value="F:protein serine/threonine kinase activity"/>
    <property type="evidence" value="ECO:0007669"/>
    <property type="project" value="UniProtKB-KW"/>
</dbReference>
<dbReference type="RefSeq" id="WP_015103136.1">
    <property type="nucleotide sequence ID" value="NC_019673.1"/>
</dbReference>
<dbReference type="InterPro" id="IPR000719">
    <property type="entry name" value="Prot_kinase_dom"/>
</dbReference>
<comment type="subcellular location">
    <subcellularLocation>
        <location evidence="1">Cytoplasm</location>
        <location evidence="1">Cytoskeleton</location>
        <location evidence="1">Microtubule organizing center</location>
        <location evidence="1">Centrosome</location>
    </subcellularLocation>
    <subcellularLocation>
        <location evidence="2">Cytoplasm</location>
        <location evidence="2">Cytoskeleton</location>
        <location evidence="2">Spindle pole</location>
    </subcellularLocation>
</comment>
<evidence type="ECO:0000256" key="10">
    <source>
        <dbReference type="ARBA" id="ARBA00023212"/>
    </source>
</evidence>
<dbReference type="Proteomes" id="UP000006281">
    <property type="component" value="Chromosome"/>
</dbReference>
<dbReference type="Gene3D" id="3.30.200.20">
    <property type="entry name" value="Phosphorylase Kinase, domain 1"/>
    <property type="match status" value="1"/>
</dbReference>
<proteinExistence type="inferred from homology"/>
<evidence type="ECO:0000256" key="9">
    <source>
        <dbReference type="ARBA" id="ARBA00022840"/>
    </source>
</evidence>
<comment type="similarity">
    <text evidence="3">Belongs to the protein kinase superfamily. NEK Ser/Thr protein kinase family. NIMA subfamily.</text>
</comment>